<sequence length="380" mass="42195">MELETIQLSQKTEQVRHQVRNFLKEEMEAGTFIPQCDSWLSKWDPEFSRKLGQRGWLGMTWPKQYGGQERTALERYVVTEELLAFGSPVAAHWFADRQTGPLLLRYGNEKQKSEILPRIARGEVFFSIGLSEPNTGSDLASISTNARKIDGGWLLNGSKIWTSGAHRSHYMVTLCRTSTKTDNRHEGLSQLMVDMSSSGVSVRPIHLMTGEHHFNEVFLEDVFVPDDMVVGTIGDGWKQSMAELAFERSGPERFLSTFPLLVELIRVLQQETTNEGGFTAVGRLVARLTTLREMSLGVAGLLEQGVSPDITAALVKDLGTQFECQIAEVARLLVSSSTRVANSRFKSLLADAVLHSPGFTLRGGTTEILRGIIARGVGIR</sequence>
<evidence type="ECO:0000313" key="10">
    <source>
        <dbReference type="EMBL" id="RUQ27845.1"/>
    </source>
</evidence>
<reference evidence="10 11" key="1">
    <citation type="submission" date="2018-12" db="EMBL/GenBank/DDBJ databases">
        <title>Bacillus chawlae sp. nov., Bacillus glennii sp. nov., and Bacillus saganii sp. nov. Isolated from the Vehicle Assembly Building at Kennedy Space Center where the Viking Spacecraft were Assembled.</title>
        <authorList>
            <person name="Seuylemezian A."/>
            <person name="Vaishampayan P."/>
        </authorList>
    </citation>
    <scope>NUCLEOTIDE SEQUENCE [LARGE SCALE GENOMIC DNA]</scope>
    <source>
        <strain evidence="10 11">L5</strain>
    </source>
</reference>
<keyword evidence="3 6" id="KW-0285">Flavoprotein</keyword>
<keyword evidence="5 6" id="KW-0560">Oxidoreductase</keyword>
<evidence type="ECO:0000256" key="4">
    <source>
        <dbReference type="ARBA" id="ARBA00022827"/>
    </source>
</evidence>
<dbReference type="Pfam" id="PF00441">
    <property type="entry name" value="Acyl-CoA_dh_1"/>
    <property type="match status" value="1"/>
</dbReference>
<evidence type="ECO:0000256" key="6">
    <source>
        <dbReference type="RuleBase" id="RU362125"/>
    </source>
</evidence>
<evidence type="ECO:0000259" key="9">
    <source>
        <dbReference type="Pfam" id="PF02771"/>
    </source>
</evidence>
<evidence type="ECO:0000259" key="7">
    <source>
        <dbReference type="Pfam" id="PF00441"/>
    </source>
</evidence>
<gene>
    <name evidence="10" type="ORF">ELQ35_15080</name>
</gene>
<dbReference type="RefSeq" id="WP_126865662.1">
    <property type="nucleotide sequence ID" value="NZ_JAUSTX010000008.1"/>
</dbReference>
<dbReference type="Pfam" id="PF02770">
    <property type="entry name" value="Acyl-CoA_dh_M"/>
    <property type="match status" value="1"/>
</dbReference>
<dbReference type="AlphaFoldDB" id="A0A3S0TZN2"/>
<dbReference type="GO" id="GO:0050660">
    <property type="term" value="F:flavin adenine dinucleotide binding"/>
    <property type="evidence" value="ECO:0007669"/>
    <property type="project" value="InterPro"/>
</dbReference>
<dbReference type="Pfam" id="PF02771">
    <property type="entry name" value="Acyl-CoA_dh_N"/>
    <property type="match status" value="1"/>
</dbReference>
<protein>
    <submittedName>
        <fullName evidence="10">Acyl-CoA dehydrogenase</fullName>
    </submittedName>
</protein>
<dbReference type="InterPro" id="IPR009100">
    <property type="entry name" value="AcylCoA_DH/oxidase_NM_dom_sf"/>
</dbReference>
<dbReference type="Gene3D" id="1.20.140.10">
    <property type="entry name" value="Butyryl-CoA Dehydrogenase, subunit A, domain 3"/>
    <property type="match status" value="1"/>
</dbReference>
<evidence type="ECO:0000256" key="2">
    <source>
        <dbReference type="ARBA" id="ARBA00009347"/>
    </source>
</evidence>
<evidence type="ECO:0000259" key="8">
    <source>
        <dbReference type="Pfam" id="PF02770"/>
    </source>
</evidence>
<keyword evidence="11" id="KW-1185">Reference proteome</keyword>
<evidence type="ECO:0000256" key="5">
    <source>
        <dbReference type="ARBA" id="ARBA00023002"/>
    </source>
</evidence>
<dbReference type="SUPFAM" id="SSF47203">
    <property type="entry name" value="Acyl-CoA dehydrogenase C-terminal domain-like"/>
    <property type="match status" value="1"/>
</dbReference>
<dbReference type="EMBL" id="RYZZ01000020">
    <property type="protein sequence ID" value="RUQ27845.1"/>
    <property type="molecule type" value="Genomic_DNA"/>
</dbReference>
<comment type="similarity">
    <text evidence="2 6">Belongs to the acyl-CoA dehydrogenase family.</text>
</comment>
<dbReference type="InterPro" id="IPR009075">
    <property type="entry name" value="AcylCo_DH/oxidase_C"/>
</dbReference>
<comment type="caution">
    <text evidence="10">The sequence shown here is derived from an EMBL/GenBank/DDBJ whole genome shotgun (WGS) entry which is preliminary data.</text>
</comment>
<dbReference type="PANTHER" id="PTHR43292">
    <property type="entry name" value="ACYL-COA DEHYDROGENASE"/>
    <property type="match status" value="1"/>
</dbReference>
<keyword evidence="4 6" id="KW-0274">FAD</keyword>
<dbReference type="GO" id="GO:0016627">
    <property type="term" value="F:oxidoreductase activity, acting on the CH-CH group of donors"/>
    <property type="evidence" value="ECO:0007669"/>
    <property type="project" value="InterPro"/>
</dbReference>
<dbReference type="FunFam" id="2.40.110.10:FF:000011">
    <property type="entry name" value="Acyl-CoA dehydrogenase FadE34"/>
    <property type="match status" value="1"/>
</dbReference>
<feature type="domain" description="Acyl-CoA dehydrogenase/oxidase N-terminal" evidence="9">
    <location>
        <begin position="10"/>
        <end position="123"/>
    </location>
</feature>
<dbReference type="InterPro" id="IPR037069">
    <property type="entry name" value="AcylCoA_DH/ox_N_sf"/>
</dbReference>
<dbReference type="Gene3D" id="1.10.540.10">
    <property type="entry name" value="Acyl-CoA dehydrogenase/oxidase, N-terminal domain"/>
    <property type="match status" value="1"/>
</dbReference>
<evidence type="ECO:0000313" key="11">
    <source>
        <dbReference type="Proteomes" id="UP000267430"/>
    </source>
</evidence>
<dbReference type="Proteomes" id="UP000267430">
    <property type="component" value="Unassembled WGS sequence"/>
</dbReference>
<evidence type="ECO:0000256" key="3">
    <source>
        <dbReference type="ARBA" id="ARBA00022630"/>
    </source>
</evidence>
<dbReference type="PANTHER" id="PTHR43292:SF4">
    <property type="entry name" value="ACYL-COA DEHYDROGENASE FADE34"/>
    <property type="match status" value="1"/>
</dbReference>
<organism evidence="10 11">
    <name type="scientific">Peribacillus cavernae</name>
    <dbReference type="NCBI Taxonomy" id="1674310"/>
    <lineage>
        <taxon>Bacteria</taxon>
        <taxon>Bacillati</taxon>
        <taxon>Bacillota</taxon>
        <taxon>Bacilli</taxon>
        <taxon>Bacillales</taxon>
        <taxon>Bacillaceae</taxon>
        <taxon>Peribacillus</taxon>
    </lineage>
</organism>
<proteinExistence type="inferred from homology"/>
<dbReference type="GO" id="GO:0005886">
    <property type="term" value="C:plasma membrane"/>
    <property type="evidence" value="ECO:0007669"/>
    <property type="project" value="TreeGrafter"/>
</dbReference>
<feature type="domain" description="Acyl-CoA oxidase/dehydrogenase middle" evidence="8">
    <location>
        <begin position="128"/>
        <end position="222"/>
    </location>
</feature>
<accession>A0A3S0TZN2</accession>
<dbReference type="OrthoDB" id="2431337at2"/>
<dbReference type="InterPro" id="IPR052161">
    <property type="entry name" value="Mycobact_Acyl-CoA_DH"/>
</dbReference>
<evidence type="ECO:0000256" key="1">
    <source>
        <dbReference type="ARBA" id="ARBA00001974"/>
    </source>
</evidence>
<dbReference type="Gene3D" id="2.40.110.10">
    <property type="entry name" value="Butyryl-CoA Dehydrogenase, subunit A, domain 2"/>
    <property type="match status" value="1"/>
</dbReference>
<dbReference type="SUPFAM" id="SSF56645">
    <property type="entry name" value="Acyl-CoA dehydrogenase NM domain-like"/>
    <property type="match status" value="1"/>
</dbReference>
<feature type="domain" description="Acyl-CoA dehydrogenase/oxidase C-terminal" evidence="7">
    <location>
        <begin position="235"/>
        <end position="377"/>
    </location>
</feature>
<dbReference type="InterPro" id="IPR046373">
    <property type="entry name" value="Acyl-CoA_Oxase/DH_mid-dom_sf"/>
</dbReference>
<name>A0A3S0TZN2_9BACI</name>
<dbReference type="InterPro" id="IPR013786">
    <property type="entry name" value="AcylCoA_DH/ox_N"/>
</dbReference>
<dbReference type="InterPro" id="IPR036250">
    <property type="entry name" value="AcylCo_DH-like_C"/>
</dbReference>
<dbReference type="InterPro" id="IPR006091">
    <property type="entry name" value="Acyl-CoA_Oxase/DH_mid-dom"/>
</dbReference>
<comment type="cofactor">
    <cofactor evidence="1 6">
        <name>FAD</name>
        <dbReference type="ChEBI" id="CHEBI:57692"/>
    </cofactor>
</comment>